<comment type="subcellular location">
    <subcellularLocation>
        <location evidence="1 5">Nucleus</location>
    </subcellularLocation>
</comment>
<dbReference type="SUPFAM" id="SSF47762">
    <property type="entry name" value="PAH2 domain"/>
    <property type="match status" value="2"/>
</dbReference>
<dbReference type="PROSITE" id="PS51477">
    <property type="entry name" value="PAH"/>
    <property type="match status" value="2"/>
</dbReference>
<keyword evidence="2" id="KW-0678">Repressor</keyword>
<dbReference type="PANTHER" id="PTHR12346">
    <property type="entry name" value="SIN3B-RELATED"/>
    <property type="match status" value="1"/>
</dbReference>
<dbReference type="Pfam" id="PF02671">
    <property type="entry name" value="PAH"/>
    <property type="match status" value="2"/>
</dbReference>
<evidence type="ECO:0000313" key="8">
    <source>
        <dbReference type="Proteomes" id="UP001054252"/>
    </source>
</evidence>
<feature type="region of interest" description="Disordered" evidence="6">
    <location>
        <begin position="1"/>
        <end position="49"/>
    </location>
</feature>
<accession>A0AAV5J1Z0</accession>
<evidence type="ECO:0000313" key="7">
    <source>
        <dbReference type="EMBL" id="GKV08614.1"/>
    </source>
</evidence>
<dbReference type="EMBL" id="BPVZ01000029">
    <property type="protein sequence ID" value="GKV08614.1"/>
    <property type="molecule type" value="Genomic_DNA"/>
</dbReference>
<dbReference type="FunFam" id="1.20.1160.11:FF:000003">
    <property type="entry name" value="Paired amphipathic helix SIN3-like protein"/>
    <property type="match status" value="1"/>
</dbReference>
<protein>
    <submittedName>
        <fullName evidence="7">Uncharacterized protein</fullName>
    </submittedName>
</protein>
<feature type="compositionally biased region" description="Gly residues" evidence="6">
    <location>
        <begin position="1"/>
        <end position="16"/>
    </location>
</feature>
<comment type="caution">
    <text evidence="7">The sequence shown here is derived from an EMBL/GenBank/DDBJ whole genome shotgun (WGS) entry which is preliminary data.</text>
</comment>
<evidence type="ECO:0000256" key="4">
    <source>
        <dbReference type="ARBA" id="ARBA00023242"/>
    </source>
</evidence>
<organism evidence="7 8">
    <name type="scientific">Rubroshorea leprosula</name>
    <dbReference type="NCBI Taxonomy" id="152421"/>
    <lineage>
        <taxon>Eukaryota</taxon>
        <taxon>Viridiplantae</taxon>
        <taxon>Streptophyta</taxon>
        <taxon>Embryophyta</taxon>
        <taxon>Tracheophyta</taxon>
        <taxon>Spermatophyta</taxon>
        <taxon>Magnoliopsida</taxon>
        <taxon>eudicotyledons</taxon>
        <taxon>Gunneridae</taxon>
        <taxon>Pentapetalae</taxon>
        <taxon>rosids</taxon>
        <taxon>malvids</taxon>
        <taxon>Malvales</taxon>
        <taxon>Dipterocarpaceae</taxon>
        <taxon>Rubroshorea</taxon>
    </lineage>
</organism>
<dbReference type="GO" id="GO:0000785">
    <property type="term" value="C:chromatin"/>
    <property type="evidence" value="ECO:0007669"/>
    <property type="project" value="TreeGrafter"/>
</dbReference>
<dbReference type="InterPro" id="IPR039774">
    <property type="entry name" value="Sin3-like"/>
</dbReference>
<dbReference type="Proteomes" id="UP001054252">
    <property type="component" value="Unassembled WGS sequence"/>
</dbReference>
<gene>
    <name evidence="7" type="ORF">SLEP1_g20222</name>
</gene>
<evidence type="ECO:0000256" key="2">
    <source>
        <dbReference type="ARBA" id="ARBA00022491"/>
    </source>
</evidence>
<keyword evidence="8" id="KW-1185">Reference proteome</keyword>
<dbReference type="FunFam" id="1.20.1160.11:FF:000001">
    <property type="entry name" value="Paired amphipathic helix protein Sin3"/>
    <property type="match status" value="1"/>
</dbReference>
<dbReference type="PANTHER" id="PTHR12346:SF8">
    <property type="entry name" value="PAIRED AMPHIPATHIC HELIX PROTEIN SIN3-LIKE 2"/>
    <property type="match status" value="1"/>
</dbReference>
<proteinExistence type="predicted"/>
<evidence type="ECO:0000256" key="1">
    <source>
        <dbReference type="ARBA" id="ARBA00004123"/>
    </source>
</evidence>
<evidence type="ECO:0000256" key="6">
    <source>
        <dbReference type="SAM" id="MobiDB-lite"/>
    </source>
</evidence>
<dbReference type="Gene3D" id="1.20.1160.11">
    <property type="entry name" value="Paired amphipathic helix"/>
    <property type="match status" value="2"/>
</dbReference>
<keyword evidence="3" id="KW-0677">Repeat</keyword>
<sequence length="259" mass="29276">MSQTGGGVGSGSGSGSGSSPWEKHGQSQAPAGEMNVSHIGGGQEGSSEELLTRNDAETYLIQVKEAFQDGGEKYDMFIEVMRDFRAQKIDTAGVVARVKELFKGHNNLLYGFNTFLPKEYEISLDEHDKPLEKSVELKEAISFVLKIKERFQNNKHVYQSFLDILKMYRTGQKDINEVYNEVVALFKDHQELIDEFKRYLPQKFPYGQNSTQAQPNNEQNFVSLQVEKDIIIARLVDLHLRVDSPDVAGLDDDKTMMDM</sequence>
<dbReference type="InterPro" id="IPR003822">
    <property type="entry name" value="PAH"/>
</dbReference>
<dbReference type="AlphaFoldDB" id="A0AAV5J1Z0"/>
<dbReference type="GO" id="GO:0000118">
    <property type="term" value="C:histone deacetylase complex"/>
    <property type="evidence" value="ECO:0007669"/>
    <property type="project" value="TreeGrafter"/>
</dbReference>
<evidence type="ECO:0000256" key="3">
    <source>
        <dbReference type="ARBA" id="ARBA00022737"/>
    </source>
</evidence>
<name>A0AAV5J1Z0_9ROSI</name>
<keyword evidence="4 5" id="KW-0539">Nucleus</keyword>
<dbReference type="GO" id="GO:0000122">
    <property type="term" value="P:negative regulation of transcription by RNA polymerase II"/>
    <property type="evidence" value="ECO:0007669"/>
    <property type="project" value="TreeGrafter"/>
</dbReference>
<reference evidence="7 8" key="1">
    <citation type="journal article" date="2021" name="Commun. Biol.">
        <title>The genome of Shorea leprosula (Dipterocarpaceae) highlights the ecological relevance of drought in aseasonal tropical rainforests.</title>
        <authorList>
            <person name="Ng K.K.S."/>
            <person name="Kobayashi M.J."/>
            <person name="Fawcett J.A."/>
            <person name="Hatakeyama M."/>
            <person name="Paape T."/>
            <person name="Ng C.H."/>
            <person name="Ang C.C."/>
            <person name="Tnah L.H."/>
            <person name="Lee C.T."/>
            <person name="Nishiyama T."/>
            <person name="Sese J."/>
            <person name="O'Brien M.J."/>
            <person name="Copetti D."/>
            <person name="Mohd Noor M.I."/>
            <person name="Ong R.C."/>
            <person name="Putra M."/>
            <person name="Sireger I.Z."/>
            <person name="Indrioko S."/>
            <person name="Kosugi Y."/>
            <person name="Izuno A."/>
            <person name="Isagi Y."/>
            <person name="Lee S.L."/>
            <person name="Shimizu K.K."/>
        </authorList>
    </citation>
    <scope>NUCLEOTIDE SEQUENCE [LARGE SCALE GENOMIC DNA]</scope>
    <source>
        <strain evidence="7">214</strain>
    </source>
</reference>
<dbReference type="InterPro" id="IPR036600">
    <property type="entry name" value="PAH_sf"/>
</dbReference>
<dbReference type="GO" id="GO:0003714">
    <property type="term" value="F:transcription corepressor activity"/>
    <property type="evidence" value="ECO:0007669"/>
    <property type="project" value="InterPro"/>
</dbReference>
<evidence type="ECO:0000256" key="5">
    <source>
        <dbReference type="PROSITE-ProRule" id="PRU00810"/>
    </source>
</evidence>